<reference evidence="4 5" key="1">
    <citation type="submission" date="2019-09" db="EMBL/GenBank/DDBJ databases">
        <authorList>
            <consortium name="DOE Joint Genome Institute"/>
            <person name="Mondo S.J."/>
            <person name="Navarro-Mendoza M.I."/>
            <person name="Perez-Arques C."/>
            <person name="Panchal S."/>
            <person name="Nicolas F.E."/>
            <person name="Ganguly P."/>
            <person name="Pangilinan J."/>
            <person name="Grigoriev I."/>
            <person name="Heitman J."/>
            <person name="Sanya K."/>
            <person name="Garre V."/>
        </authorList>
    </citation>
    <scope>NUCLEOTIDE SEQUENCE [LARGE SCALE GENOMIC DNA]</scope>
    <source>
        <strain evidence="4 5">MU402</strain>
    </source>
</reference>
<proteinExistence type="predicted"/>
<keyword evidence="2" id="KW-0472">Membrane</keyword>
<keyword evidence="2" id="KW-1133">Transmembrane helix</keyword>
<dbReference type="EMBL" id="JAAECE010000002">
    <property type="protein sequence ID" value="KAF1804911.1"/>
    <property type="molecule type" value="Genomic_DNA"/>
</dbReference>
<feature type="compositionally biased region" description="Low complexity" evidence="1">
    <location>
        <begin position="394"/>
        <end position="405"/>
    </location>
</feature>
<feature type="chain" id="PRO_5034292717" evidence="3">
    <location>
        <begin position="25"/>
        <end position="417"/>
    </location>
</feature>
<comment type="caution">
    <text evidence="4">The sequence shown here is derived from an EMBL/GenBank/DDBJ whole genome shotgun (WGS) entry which is preliminary data.</text>
</comment>
<accession>A0A8H4BP57</accession>
<dbReference type="AlphaFoldDB" id="A0A8H4BP57"/>
<evidence type="ECO:0000256" key="1">
    <source>
        <dbReference type="SAM" id="MobiDB-lite"/>
    </source>
</evidence>
<name>A0A8H4BP57_MUCCL</name>
<feature type="region of interest" description="Disordered" evidence="1">
    <location>
        <begin position="254"/>
        <end position="288"/>
    </location>
</feature>
<keyword evidence="3" id="KW-0732">Signal</keyword>
<protein>
    <submittedName>
        <fullName evidence="4">Uncharacterized protein</fullName>
    </submittedName>
</protein>
<feature type="compositionally biased region" description="Low complexity" evidence="1">
    <location>
        <begin position="272"/>
        <end position="288"/>
    </location>
</feature>
<gene>
    <name evidence="4" type="ORF">FB192DRAFT_1053924</name>
</gene>
<feature type="signal peptide" evidence="3">
    <location>
        <begin position="1"/>
        <end position="24"/>
    </location>
</feature>
<evidence type="ECO:0000256" key="2">
    <source>
        <dbReference type="SAM" id="Phobius"/>
    </source>
</evidence>
<dbReference type="Proteomes" id="UP000469890">
    <property type="component" value="Unassembled WGS sequence"/>
</dbReference>
<sequence length="417" mass="45996">MILSFQQQLGGLIVLLWQAQVTLQQDDDSDNNSSSCSFISGEGCMNGVCKFCAMCLPSVCILATPYSTGDNDGSTCAATNQPYGYDFYNYCLSSGLSNDDYDSDEDVSQEDDCNTSTACYPYRQGDSAQQHVWTNLTCNDSCQLILNNGFPPPLPVPITNITTVTNTHHPSPGTISSGNVNPHRSQFDPRTKSPTSIALISVCSIISFLLVIWLVRIVFYKTRFWPWINRYLCCGFCHPPVKRLPTASLTSTSSADMSELSAQPHSRPPSFQSTSTTQHHTTMSMQQHSIHSRNSSYASLPSYHCQDPSLPKYEQAIVTQIRGMSFFDHHPSAAASASASSGQQQQPIWIPIYLSSSSVHNSTVVSSPVFNSFLASNSDWARPPNTRHQPQMRSSSHSSLSIQELSDQEQEQEEPSR</sequence>
<evidence type="ECO:0000313" key="5">
    <source>
        <dbReference type="Proteomes" id="UP000469890"/>
    </source>
</evidence>
<evidence type="ECO:0000313" key="4">
    <source>
        <dbReference type="EMBL" id="KAF1804911.1"/>
    </source>
</evidence>
<feature type="transmembrane region" description="Helical" evidence="2">
    <location>
        <begin position="197"/>
        <end position="219"/>
    </location>
</feature>
<feature type="compositionally biased region" description="Acidic residues" evidence="1">
    <location>
        <begin position="406"/>
        <end position="417"/>
    </location>
</feature>
<feature type="region of interest" description="Disordered" evidence="1">
    <location>
        <begin position="377"/>
        <end position="417"/>
    </location>
</feature>
<evidence type="ECO:0000256" key="3">
    <source>
        <dbReference type="SAM" id="SignalP"/>
    </source>
</evidence>
<organism evidence="4 5">
    <name type="scientific">Mucor circinelloides f. lusitanicus</name>
    <name type="common">Mucor racemosus var. lusitanicus</name>
    <dbReference type="NCBI Taxonomy" id="29924"/>
    <lineage>
        <taxon>Eukaryota</taxon>
        <taxon>Fungi</taxon>
        <taxon>Fungi incertae sedis</taxon>
        <taxon>Mucoromycota</taxon>
        <taxon>Mucoromycotina</taxon>
        <taxon>Mucoromycetes</taxon>
        <taxon>Mucorales</taxon>
        <taxon>Mucorineae</taxon>
        <taxon>Mucoraceae</taxon>
        <taxon>Mucor</taxon>
    </lineage>
</organism>
<keyword evidence="2" id="KW-0812">Transmembrane</keyword>